<protein>
    <submittedName>
        <fullName evidence="1">Uncharacterized protein</fullName>
    </submittedName>
</protein>
<dbReference type="Proteomes" id="UP000499080">
    <property type="component" value="Unassembled WGS sequence"/>
</dbReference>
<name>A0A4Y2D727_ARAVE</name>
<organism evidence="1 2">
    <name type="scientific">Araneus ventricosus</name>
    <name type="common">Orbweaver spider</name>
    <name type="synonym">Epeira ventricosa</name>
    <dbReference type="NCBI Taxonomy" id="182803"/>
    <lineage>
        <taxon>Eukaryota</taxon>
        <taxon>Metazoa</taxon>
        <taxon>Ecdysozoa</taxon>
        <taxon>Arthropoda</taxon>
        <taxon>Chelicerata</taxon>
        <taxon>Arachnida</taxon>
        <taxon>Araneae</taxon>
        <taxon>Araneomorphae</taxon>
        <taxon>Entelegynae</taxon>
        <taxon>Araneoidea</taxon>
        <taxon>Araneidae</taxon>
        <taxon>Araneus</taxon>
    </lineage>
</organism>
<accession>A0A4Y2D727</accession>
<keyword evidence="2" id="KW-1185">Reference proteome</keyword>
<evidence type="ECO:0000313" key="2">
    <source>
        <dbReference type="Proteomes" id="UP000499080"/>
    </source>
</evidence>
<gene>
    <name evidence="1" type="ORF">AVEN_26789_1</name>
</gene>
<reference evidence="1 2" key="1">
    <citation type="journal article" date="2019" name="Sci. Rep.">
        <title>Orb-weaving spider Araneus ventricosus genome elucidates the spidroin gene catalogue.</title>
        <authorList>
            <person name="Kono N."/>
            <person name="Nakamura H."/>
            <person name="Ohtoshi R."/>
            <person name="Moran D.A.P."/>
            <person name="Shinohara A."/>
            <person name="Yoshida Y."/>
            <person name="Fujiwara M."/>
            <person name="Mori M."/>
            <person name="Tomita M."/>
            <person name="Arakawa K."/>
        </authorList>
    </citation>
    <scope>NUCLEOTIDE SEQUENCE [LARGE SCALE GENOMIC DNA]</scope>
</reference>
<evidence type="ECO:0000313" key="1">
    <source>
        <dbReference type="EMBL" id="GBM11876.1"/>
    </source>
</evidence>
<sequence>MDMGHYNQTSTCGILRQVLTALHTNPSTTIHLIRYSSPAFFGLLGFQAQASTPTSFLSSPFPHSGNPNGVLKIGSQTPFHWFQH</sequence>
<dbReference type="AlphaFoldDB" id="A0A4Y2D727"/>
<proteinExistence type="predicted"/>
<comment type="caution">
    <text evidence="1">The sequence shown here is derived from an EMBL/GenBank/DDBJ whole genome shotgun (WGS) entry which is preliminary data.</text>
</comment>
<dbReference type="EMBL" id="BGPR01000305">
    <property type="protein sequence ID" value="GBM11876.1"/>
    <property type="molecule type" value="Genomic_DNA"/>
</dbReference>